<dbReference type="GO" id="GO:0046872">
    <property type="term" value="F:metal ion binding"/>
    <property type="evidence" value="ECO:0007669"/>
    <property type="project" value="UniProtKB-UniRule"/>
</dbReference>
<dbReference type="SUPFAM" id="SSF53187">
    <property type="entry name" value="Zn-dependent exopeptidases"/>
    <property type="match status" value="1"/>
</dbReference>
<gene>
    <name evidence="9" type="ORF">JIN87_24055</name>
</gene>
<dbReference type="Gene3D" id="3.40.630.10">
    <property type="entry name" value="Zn peptidases"/>
    <property type="match status" value="1"/>
</dbReference>
<protein>
    <submittedName>
        <fullName evidence="9">M42 family metallopeptidase</fullName>
    </submittedName>
</protein>
<name>A0A934VTE3_9BACT</name>
<dbReference type="EMBL" id="JAENIL010000065">
    <property type="protein sequence ID" value="MBK1879980.1"/>
    <property type="molecule type" value="Genomic_DNA"/>
</dbReference>
<dbReference type="Pfam" id="PF05343">
    <property type="entry name" value="Peptidase_M42"/>
    <property type="match status" value="1"/>
</dbReference>
<evidence type="ECO:0000256" key="7">
    <source>
        <dbReference type="PIRSR" id="PIRSR001123-1"/>
    </source>
</evidence>
<dbReference type="InterPro" id="IPR051464">
    <property type="entry name" value="Peptidase_M42_aminopept"/>
</dbReference>
<dbReference type="SUPFAM" id="SSF101821">
    <property type="entry name" value="Aminopeptidase/glucanase lid domain"/>
    <property type="match status" value="1"/>
</dbReference>
<evidence type="ECO:0000256" key="6">
    <source>
        <dbReference type="PIRNR" id="PIRNR001123"/>
    </source>
</evidence>
<dbReference type="InterPro" id="IPR008007">
    <property type="entry name" value="Peptidase_M42"/>
</dbReference>
<comment type="cofactor">
    <cofactor evidence="8">
        <name>a divalent metal cation</name>
        <dbReference type="ChEBI" id="CHEBI:60240"/>
    </cofactor>
    <text evidence="8">Binds 2 divalent metal cations per subunit.</text>
</comment>
<evidence type="ECO:0000313" key="10">
    <source>
        <dbReference type="Proteomes" id="UP000617628"/>
    </source>
</evidence>
<dbReference type="GO" id="GO:0006508">
    <property type="term" value="P:proteolysis"/>
    <property type="evidence" value="ECO:0007669"/>
    <property type="project" value="UniProtKB-KW"/>
</dbReference>
<evidence type="ECO:0000256" key="4">
    <source>
        <dbReference type="ARBA" id="ARBA00022723"/>
    </source>
</evidence>
<organism evidence="9 10">
    <name type="scientific">Pelagicoccus mobilis</name>
    <dbReference type="NCBI Taxonomy" id="415221"/>
    <lineage>
        <taxon>Bacteria</taxon>
        <taxon>Pseudomonadati</taxon>
        <taxon>Verrucomicrobiota</taxon>
        <taxon>Opitutia</taxon>
        <taxon>Puniceicoccales</taxon>
        <taxon>Pelagicoccaceae</taxon>
        <taxon>Pelagicoccus</taxon>
    </lineage>
</organism>
<feature type="binding site" evidence="8">
    <location>
        <position position="67"/>
    </location>
    <ligand>
        <name>Zn(2+)</name>
        <dbReference type="ChEBI" id="CHEBI:29105"/>
        <label>1</label>
    </ligand>
</feature>
<evidence type="ECO:0000256" key="3">
    <source>
        <dbReference type="ARBA" id="ARBA00022670"/>
    </source>
</evidence>
<dbReference type="Proteomes" id="UP000617628">
    <property type="component" value="Unassembled WGS sequence"/>
</dbReference>
<dbReference type="CDD" id="cd05656">
    <property type="entry name" value="M42_Frv"/>
    <property type="match status" value="1"/>
</dbReference>
<keyword evidence="3" id="KW-0645">Protease</keyword>
<keyword evidence="2" id="KW-0031">Aminopeptidase</keyword>
<keyword evidence="4 8" id="KW-0479">Metal-binding</keyword>
<accession>A0A934VTE3</accession>
<evidence type="ECO:0000256" key="8">
    <source>
        <dbReference type="PIRSR" id="PIRSR001123-2"/>
    </source>
</evidence>
<evidence type="ECO:0000256" key="2">
    <source>
        <dbReference type="ARBA" id="ARBA00022438"/>
    </source>
</evidence>
<dbReference type="PANTHER" id="PTHR32481:SF20">
    <property type="entry name" value="AMINOPEPTIDASE YSDC"/>
    <property type="match status" value="1"/>
</dbReference>
<dbReference type="GO" id="GO:0004177">
    <property type="term" value="F:aminopeptidase activity"/>
    <property type="evidence" value="ECO:0007669"/>
    <property type="project" value="UniProtKB-UniRule"/>
</dbReference>
<dbReference type="InterPro" id="IPR023367">
    <property type="entry name" value="Peptidase_M42_dom2"/>
</dbReference>
<feature type="binding site" evidence="8">
    <location>
        <position position="179"/>
    </location>
    <ligand>
        <name>Zn(2+)</name>
        <dbReference type="ChEBI" id="CHEBI:29105"/>
        <label>1</label>
    </ligand>
</feature>
<dbReference type="PIRSF" id="PIRSF001123">
    <property type="entry name" value="PepA_GA"/>
    <property type="match status" value="1"/>
</dbReference>
<dbReference type="PANTHER" id="PTHR32481">
    <property type="entry name" value="AMINOPEPTIDASE"/>
    <property type="match status" value="1"/>
</dbReference>
<dbReference type="Gene3D" id="2.40.30.40">
    <property type="entry name" value="Peptidase M42, domain 2"/>
    <property type="match status" value="1"/>
</dbReference>
<comment type="caution">
    <text evidence="9">The sequence shown here is derived from an EMBL/GenBank/DDBJ whole genome shotgun (WGS) entry which is preliminary data.</text>
</comment>
<reference evidence="9" key="1">
    <citation type="submission" date="2021-01" db="EMBL/GenBank/DDBJ databases">
        <title>Modified the classification status of verrucomicrobia.</title>
        <authorList>
            <person name="Feng X."/>
        </authorList>
    </citation>
    <scope>NUCLEOTIDE SEQUENCE</scope>
    <source>
        <strain evidence="9">KCTC 13126</strain>
    </source>
</reference>
<feature type="binding site" evidence="8">
    <location>
        <position position="323"/>
    </location>
    <ligand>
        <name>Zn(2+)</name>
        <dbReference type="ChEBI" id="CHEBI:29105"/>
        <label>2</label>
    </ligand>
</feature>
<feature type="binding site" evidence="8">
    <location>
        <position position="179"/>
    </location>
    <ligand>
        <name>Zn(2+)</name>
        <dbReference type="ChEBI" id="CHEBI:29105"/>
        <label>2</label>
    </ligand>
</feature>
<feature type="active site" description="Proton acceptor" evidence="7">
    <location>
        <position position="213"/>
    </location>
</feature>
<proteinExistence type="inferred from homology"/>
<comment type="similarity">
    <text evidence="1 6">Belongs to the peptidase M42 family.</text>
</comment>
<sequence length="356" mass="38817">MSSDQKAPEFLLELLEAKSPSGAEQQAQAAYDKYVEPASDEYQRDTIGNRIGILNPDKETSVLFAGHLDELGLQINYIDDKGFLYFKTLGGHDRIVISGRRVLIQTKNGIVKGVTGKRAVHLMDAKDREKVPQIHEMWIDIAATDKADAESRVQVGDVATYDHEFDFLHGTVATARAFDNKGGSYIVGEALRRLAEEKESLEAKVISVANAQEEVGVRGAMISAFNAKPTFAVAVDVGHATDHPDCDKRKFGQFKLGGGPIITRGPNINPIVFQKLVDAAEENNIPYQLEGDPRPTGTDARAIQVAGPGVATGLISLPLRYMHTPSEVIDLQDAEHCIQLLVAFTKNLKAGETGIW</sequence>
<dbReference type="AlphaFoldDB" id="A0A934VTE3"/>
<keyword evidence="10" id="KW-1185">Reference proteome</keyword>
<dbReference type="RefSeq" id="WP_200358418.1">
    <property type="nucleotide sequence ID" value="NZ_JAENIL010000065.1"/>
</dbReference>
<feature type="binding site" evidence="8">
    <location>
        <position position="214"/>
    </location>
    <ligand>
        <name>Zn(2+)</name>
        <dbReference type="ChEBI" id="CHEBI:29105"/>
        <label>2</label>
    </ligand>
</feature>
<evidence type="ECO:0000256" key="5">
    <source>
        <dbReference type="ARBA" id="ARBA00022801"/>
    </source>
</evidence>
<feature type="binding site" evidence="8">
    <location>
        <position position="236"/>
    </location>
    <ligand>
        <name>Zn(2+)</name>
        <dbReference type="ChEBI" id="CHEBI:29105"/>
        <label>1</label>
    </ligand>
</feature>
<evidence type="ECO:0000256" key="1">
    <source>
        <dbReference type="ARBA" id="ARBA00006272"/>
    </source>
</evidence>
<keyword evidence="5" id="KW-0378">Hydrolase</keyword>
<evidence type="ECO:0000313" key="9">
    <source>
        <dbReference type="EMBL" id="MBK1879980.1"/>
    </source>
</evidence>